<evidence type="ECO:0000256" key="6">
    <source>
        <dbReference type="ARBA" id="ARBA00023146"/>
    </source>
</evidence>
<dbReference type="InterPro" id="IPR001412">
    <property type="entry name" value="aa-tRNA-synth_I_CS"/>
</dbReference>
<feature type="domain" description="Methionyl/Leucyl tRNA synthetase" evidence="8">
    <location>
        <begin position="1"/>
        <end position="181"/>
    </location>
</feature>
<dbReference type="PROSITE" id="PS00178">
    <property type="entry name" value="AA_TRNA_LIGASE_I"/>
    <property type="match status" value="1"/>
</dbReference>
<keyword evidence="10" id="KW-1185">Reference proteome</keyword>
<keyword evidence="6 7" id="KW-0030">Aminoacyl-tRNA synthetase</keyword>
<keyword evidence="5 7" id="KW-0648">Protein biosynthesis</keyword>
<name>A0A9P5NJ58_GYMJU</name>
<evidence type="ECO:0000256" key="7">
    <source>
        <dbReference type="RuleBase" id="RU363039"/>
    </source>
</evidence>
<dbReference type="PANTHER" id="PTHR43326:SF1">
    <property type="entry name" value="METHIONINE--TRNA LIGASE, MITOCHONDRIAL"/>
    <property type="match status" value="1"/>
</dbReference>
<dbReference type="PANTHER" id="PTHR43326">
    <property type="entry name" value="METHIONYL-TRNA SYNTHETASE"/>
    <property type="match status" value="1"/>
</dbReference>
<accession>A0A9P5NJ58</accession>
<dbReference type="GO" id="GO:0005524">
    <property type="term" value="F:ATP binding"/>
    <property type="evidence" value="ECO:0007669"/>
    <property type="project" value="UniProtKB-KW"/>
</dbReference>
<dbReference type="GO" id="GO:0006431">
    <property type="term" value="P:methionyl-tRNA aminoacylation"/>
    <property type="evidence" value="ECO:0007669"/>
    <property type="project" value="TreeGrafter"/>
</dbReference>
<dbReference type="OrthoDB" id="24670at2759"/>
<evidence type="ECO:0000259" key="8">
    <source>
        <dbReference type="Pfam" id="PF09334"/>
    </source>
</evidence>
<protein>
    <submittedName>
        <fullName evidence="9">tRNA synthetases class I (M)-domain-containing protein</fullName>
    </submittedName>
</protein>
<organism evidence="9 10">
    <name type="scientific">Gymnopilus junonius</name>
    <name type="common">Spectacular rustgill mushroom</name>
    <name type="synonym">Gymnopilus spectabilis subsp. junonius</name>
    <dbReference type="NCBI Taxonomy" id="109634"/>
    <lineage>
        <taxon>Eukaryota</taxon>
        <taxon>Fungi</taxon>
        <taxon>Dikarya</taxon>
        <taxon>Basidiomycota</taxon>
        <taxon>Agaricomycotina</taxon>
        <taxon>Agaricomycetes</taxon>
        <taxon>Agaricomycetidae</taxon>
        <taxon>Agaricales</taxon>
        <taxon>Agaricineae</taxon>
        <taxon>Hymenogastraceae</taxon>
        <taxon>Gymnopilus</taxon>
    </lineage>
</organism>
<dbReference type="SUPFAM" id="SSF52374">
    <property type="entry name" value="Nucleotidylyl transferase"/>
    <property type="match status" value="1"/>
</dbReference>
<evidence type="ECO:0000313" key="10">
    <source>
        <dbReference type="Proteomes" id="UP000724874"/>
    </source>
</evidence>
<dbReference type="Pfam" id="PF09334">
    <property type="entry name" value="tRNA-synt_1g"/>
    <property type="match status" value="1"/>
</dbReference>
<evidence type="ECO:0000256" key="1">
    <source>
        <dbReference type="ARBA" id="ARBA00005594"/>
    </source>
</evidence>
<reference evidence="9" key="1">
    <citation type="submission" date="2020-11" db="EMBL/GenBank/DDBJ databases">
        <authorList>
            <consortium name="DOE Joint Genome Institute"/>
            <person name="Ahrendt S."/>
            <person name="Riley R."/>
            <person name="Andreopoulos W."/>
            <person name="LaButti K."/>
            <person name="Pangilinan J."/>
            <person name="Ruiz-duenas F.J."/>
            <person name="Barrasa J.M."/>
            <person name="Sanchez-Garcia M."/>
            <person name="Camarero S."/>
            <person name="Miyauchi S."/>
            <person name="Serrano A."/>
            <person name="Linde D."/>
            <person name="Babiker R."/>
            <person name="Drula E."/>
            <person name="Ayuso-Fernandez I."/>
            <person name="Pacheco R."/>
            <person name="Padilla G."/>
            <person name="Ferreira P."/>
            <person name="Barriuso J."/>
            <person name="Kellner H."/>
            <person name="Castanera R."/>
            <person name="Alfaro M."/>
            <person name="Ramirez L."/>
            <person name="Pisabarro A.G."/>
            <person name="Kuo A."/>
            <person name="Tritt A."/>
            <person name="Lipzen A."/>
            <person name="He G."/>
            <person name="Yan M."/>
            <person name="Ng V."/>
            <person name="Cullen D."/>
            <person name="Martin F."/>
            <person name="Rosso M.-N."/>
            <person name="Henrissat B."/>
            <person name="Hibbett D."/>
            <person name="Martinez A.T."/>
            <person name="Grigoriev I.V."/>
        </authorList>
    </citation>
    <scope>NUCLEOTIDE SEQUENCE</scope>
    <source>
        <strain evidence="9">AH 44721</strain>
    </source>
</reference>
<evidence type="ECO:0000256" key="2">
    <source>
        <dbReference type="ARBA" id="ARBA00022598"/>
    </source>
</evidence>
<keyword evidence="2 7" id="KW-0436">Ligase</keyword>
<sequence length="249" mass="27803">MFYPNASPHIGHLYSLVTGDVFARYQRLKGRDVEYLTGTDEHGMKIQRAAKLYFGGGAGREKEFCDALSERFRDLGRPANINDTCFMRASSEEHHRAVDHGWRDLYTKGFMYKSQYSGWYSITDECFCTDAQVSSSPSLPAGDSHCVSLETGTTVEWTSEENYMSRLSAFWDALLEYYISNPRSLYPLQYNENVLAMLGAAPLIPDSDSASEPASTFTSTSTSADPTKVPVALVEDFELGNTSISRPRS</sequence>
<evidence type="ECO:0000313" key="9">
    <source>
        <dbReference type="EMBL" id="KAF8891498.1"/>
    </source>
</evidence>
<gene>
    <name evidence="9" type="ORF">CPB84DRAFT_1379990</name>
</gene>
<dbReference type="Gene3D" id="2.170.220.10">
    <property type="match status" value="1"/>
</dbReference>
<dbReference type="Proteomes" id="UP000724874">
    <property type="component" value="Unassembled WGS sequence"/>
</dbReference>
<dbReference type="InterPro" id="IPR023457">
    <property type="entry name" value="Met-tRNA_synth_2"/>
</dbReference>
<evidence type="ECO:0000256" key="5">
    <source>
        <dbReference type="ARBA" id="ARBA00022917"/>
    </source>
</evidence>
<proteinExistence type="inferred from homology"/>
<comment type="similarity">
    <text evidence="1 7">Belongs to the class-I aminoacyl-tRNA synthetase family.</text>
</comment>
<keyword evidence="4 7" id="KW-0067">ATP-binding</keyword>
<dbReference type="EMBL" id="JADNYJ010000072">
    <property type="protein sequence ID" value="KAF8891498.1"/>
    <property type="molecule type" value="Genomic_DNA"/>
</dbReference>
<dbReference type="Gene3D" id="3.40.50.620">
    <property type="entry name" value="HUPs"/>
    <property type="match status" value="1"/>
</dbReference>
<evidence type="ECO:0000256" key="3">
    <source>
        <dbReference type="ARBA" id="ARBA00022741"/>
    </source>
</evidence>
<evidence type="ECO:0000256" key="4">
    <source>
        <dbReference type="ARBA" id="ARBA00022840"/>
    </source>
</evidence>
<dbReference type="GO" id="GO:0004825">
    <property type="term" value="F:methionine-tRNA ligase activity"/>
    <property type="evidence" value="ECO:0007669"/>
    <property type="project" value="InterPro"/>
</dbReference>
<comment type="caution">
    <text evidence="9">The sequence shown here is derived from an EMBL/GenBank/DDBJ whole genome shotgun (WGS) entry which is preliminary data.</text>
</comment>
<dbReference type="InterPro" id="IPR014729">
    <property type="entry name" value="Rossmann-like_a/b/a_fold"/>
</dbReference>
<keyword evidence="3 7" id="KW-0547">Nucleotide-binding</keyword>
<dbReference type="InterPro" id="IPR015413">
    <property type="entry name" value="Methionyl/Leucyl_tRNA_Synth"/>
</dbReference>
<dbReference type="AlphaFoldDB" id="A0A9P5NJ58"/>